<protein>
    <submittedName>
        <fullName evidence="1">Uncharacterized protein</fullName>
    </submittedName>
</protein>
<evidence type="ECO:0000313" key="2">
    <source>
        <dbReference type="Proteomes" id="UP000782312"/>
    </source>
</evidence>
<evidence type="ECO:0000313" key="1">
    <source>
        <dbReference type="EMBL" id="MBI3127538.1"/>
    </source>
</evidence>
<proteinExistence type="predicted"/>
<gene>
    <name evidence="1" type="ORF">HYZ11_08045</name>
</gene>
<dbReference type="SUPFAM" id="SSF69118">
    <property type="entry name" value="AhpD-like"/>
    <property type="match status" value="1"/>
</dbReference>
<dbReference type="Proteomes" id="UP000782312">
    <property type="component" value="Unassembled WGS sequence"/>
</dbReference>
<sequence length="111" mass="12697">MAVNEKTGLTPEMGVSEEMMVCPVPRVPFVSPDNIPEDIREELMPSYNWAVEMWGTVPRYLQMLGHAPVLVEAWMLLDQKLRTNRLKTAPDYILIMELVIVKTALHTQCNN</sequence>
<reference evidence="1" key="1">
    <citation type="submission" date="2020-07" db="EMBL/GenBank/DDBJ databases">
        <title>Huge and variable diversity of episymbiotic CPR bacteria and DPANN archaea in groundwater ecosystems.</title>
        <authorList>
            <person name="He C.Y."/>
            <person name="Keren R."/>
            <person name="Whittaker M."/>
            <person name="Farag I.F."/>
            <person name="Doudna J."/>
            <person name="Cate J.H.D."/>
            <person name="Banfield J.F."/>
        </authorList>
    </citation>
    <scope>NUCLEOTIDE SEQUENCE</scope>
    <source>
        <strain evidence="1">NC_groundwater_763_Ag_S-0.2um_68_21</strain>
    </source>
</reference>
<organism evidence="1 2">
    <name type="scientific">Tectimicrobiota bacterium</name>
    <dbReference type="NCBI Taxonomy" id="2528274"/>
    <lineage>
        <taxon>Bacteria</taxon>
        <taxon>Pseudomonadati</taxon>
        <taxon>Nitrospinota/Tectimicrobiota group</taxon>
        <taxon>Candidatus Tectimicrobiota</taxon>
    </lineage>
</organism>
<accession>A0A932HYS6</accession>
<name>A0A932HYS6_UNCTE</name>
<dbReference type="AlphaFoldDB" id="A0A932HYS6"/>
<dbReference type="EMBL" id="JACPUR010000017">
    <property type="protein sequence ID" value="MBI3127538.1"/>
    <property type="molecule type" value="Genomic_DNA"/>
</dbReference>
<dbReference type="InterPro" id="IPR029032">
    <property type="entry name" value="AhpD-like"/>
</dbReference>
<comment type="caution">
    <text evidence="1">The sequence shown here is derived from an EMBL/GenBank/DDBJ whole genome shotgun (WGS) entry which is preliminary data.</text>
</comment>